<dbReference type="InterPro" id="IPR053224">
    <property type="entry name" value="Sensory_adhesion_molecule"/>
</dbReference>
<sequence>MNQPLNFDLNFVITDDEPSLADDVAVDQEGNAYITDAKSSKIWKVDINGKLVSVIRNSLFRIKEWHSNFVALNGIIYHPNGYLLVIHTASGKLFKVYPSTEQVEIVKVTGSLFMGDGLEILSTSKIVVAGSLATRMVESFDDWETATVTGRYVGPLYRIASAATVKDGKVYVNHLVGGGLKKRSHVIAEAVFTPASSIKKIMDFLYY</sequence>
<dbReference type="AlphaFoldDB" id="A0A5P1ENL1"/>
<dbReference type="Gramene" id="ONK67592">
    <property type="protein sequence ID" value="ONK67592"/>
    <property type="gene ID" value="A4U43_C05F1690"/>
</dbReference>
<dbReference type="PANTHER" id="PTHR31460">
    <property type="match status" value="1"/>
</dbReference>
<evidence type="ECO:0000313" key="1">
    <source>
        <dbReference type="EMBL" id="ONK67592.1"/>
    </source>
</evidence>
<evidence type="ECO:0000313" key="2">
    <source>
        <dbReference type="Proteomes" id="UP000243459"/>
    </source>
</evidence>
<reference evidence="2" key="1">
    <citation type="journal article" date="2017" name="Nat. Commun.">
        <title>The asparagus genome sheds light on the origin and evolution of a young Y chromosome.</title>
        <authorList>
            <person name="Harkess A."/>
            <person name="Zhou J."/>
            <person name="Xu C."/>
            <person name="Bowers J.E."/>
            <person name="Van der Hulst R."/>
            <person name="Ayyampalayam S."/>
            <person name="Mercati F."/>
            <person name="Riccardi P."/>
            <person name="McKain M.R."/>
            <person name="Kakrana A."/>
            <person name="Tang H."/>
            <person name="Ray J."/>
            <person name="Groenendijk J."/>
            <person name="Arikit S."/>
            <person name="Mathioni S.M."/>
            <person name="Nakano M."/>
            <person name="Shan H."/>
            <person name="Telgmann-Rauber A."/>
            <person name="Kanno A."/>
            <person name="Yue Z."/>
            <person name="Chen H."/>
            <person name="Li W."/>
            <person name="Chen Y."/>
            <person name="Xu X."/>
            <person name="Zhang Y."/>
            <person name="Luo S."/>
            <person name="Chen H."/>
            <person name="Gao J."/>
            <person name="Mao Z."/>
            <person name="Pires J.C."/>
            <person name="Luo M."/>
            <person name="Kudrna D."/>
            <person name="Wing R.A."/>
            <person name="Meyers B.C."/>
            <person name="Yi K."/>
            <person name="Kong H."/>
            <person name="Lavrijsen P."/>
            <person name="Sunseri F."/>
            <person name="Falavigna A."/>
            <person name="Ye Y."/>
            <person name="Leebens-Mack J.H."/>
            <person name="Chen G."/>
        </authorList>
    </citation>
    <scope>NUCLEOTIDE SEQUENCE [LARGE SCALE GENOMIC DNA]</scope>
    <source>
        <strain evidence="2">cv. DH0086</strain>
    </source>
</reference>
<name>A0A5P1ENL1_ASPOF</name>
<keyword evidence="2" id="KW-1185">Reference proteome</keyword>
<proteinExistence type="predicted"/>
<dbReference type="EMBL" id="CM007385">
    <property type="protein sequence ID" value="ONK67592.1"/>
    <property type="molecule type" value="Genomic_DNA"/>
</dbReference>
<dbReference type="Gene3D" id="2.120.10.30">
    <property type="entry name" value="TolB, C-terminal domain"/>
    <property type="match status" value="1"/>
</dbReference>
<organism evidence="1 2">
    <name type="scientific">Asparagus officinalis</name>
    <name type="common">Garden asparagus</name>
    <dbReference type="NCBI Taxonomy" id="4686"/>
    <lineage>
        <taxon>Eukaryota</taxon>
        <taxon>Viridiplantae</taxon>
        <taxon>Streptophyta</taxon>
        <taxon>Embryophyta</taxon>
        <taxon>Tracheophyta</taxon>
        <taxon>Spermatophyta</taxon>
        <taxon>Magnoliopsida</taxon>
        <taxon>Liliopsida</taxon>
        <taxon>Asparagales</taxon>
        <taxon>Asparagaceae</taxon>
        <taxon>Asparagoideae</taxon>
        <taxon>Asparagus</taxon>
    </lineage>
</organism>
<dbReference type="Proteomes" id="UP000243459">
    <property type="component" value="Chromosome 5"/>
</dbReference>
<dbReference type="OrthoDB" id="1902639at2759"/>
<gene>
    <name evidence="1" type="ORF">A4U43_C05F1690</name>
</gene>
<evidence type="ECO:0008006" key="3">
    <source>
        <dbReference type="Google" id="ProtNLM"/>
    </source>
</evidence>
<dbReference type="SUPFAM" id="SSF63829">
    <property type="entry name" value="Calcium-dependent phosphotriesterase"/>
    <property type="match status" value="1"/>
</dbReference>
<dbReference type="GO" id="GO:0005783">
    <property type="term" value="C:endoplasmic reticulum"/>
    <property type="evidence" value="ECO:0007669"/>
    <property type="project" value="TreeGrafter"/>
</dbReference>
<dbReference type="PANTHER" id="PTHR31460:SF0">
    <property type="entry name" value="CALCIUM-DEPENDENT PHOSPHOTRIESTERASE SUPERFAMILY PROTEIN-RELATED"/>
    <property type="match status" value="1"/>
</dbReference>
<dbReference type="InterPro" id="IPR011042">
    <property type="entry name" value="6-blade_b-propeller_TolB-like"/>
</dbReference>
<dbReference type="OMA" id="FRIKEWH"/>
<accession>A0A5P1ENL1</accession>
<protein>
    <recommendedName>
        <fullName evidence="3">SMP-30/Gluconolactonase/LRE-like region domain-containing protein</fullName>
    </recommendedName>
</protein>